<feature type="domain" description="MsrB" evidence="7">
    <location>
        <begin position="37"/>
        <end position="159"/>
    </location>
</feature>
<keyword evidence="4" id="KW-0862">Zinc</keyword>
<evidence type="ECO:0000256" key="3">
    <source>
        <dbReference type="ARBA" id="ARBA00022723"/>
    </source>
</evidence>
<evidence type="ECO:0000256" key="1">
    <source>
        <dbReference type="ARBA" id="ARBA00001947"/>
    </source>
</evidence>
<proteinExistence type="predicted"/>
<dbReference type="Pfam" id="PF01641">
    <property type="entry name" value="SelR"/>
    <property type="match status" value="1"/>
</dbReference>
<evidence type="ECO:0000256" key="4">
    <source>
        <dbReference type="ARBA" id="ARBA00022833"/>
    </source>
</evidence>
<dbReference type="Gene3D" id="2.170.150.20">
    <property type="entry name" value="Peptide methionine sulfoxide reductase"/>
    <property type="match status" value="1"/>
</dbReference>
<dbReference type="InterPro" id="IPR028427">
    <property type="entry name" value="Met_Sox_Rdtase_MsrB"/>
</dbReference>
<evidence type="ECO:0000259" key="7">
    <source>
        <dbReference type="PROSITE" id="PS51790"/>
    </source>
</evidence>
<dbReference type="InterPro" id="IPR011057">
    <property type="entry name" value="Mss4-like_sf"/>
</dbReference>
<evidence type="ECO:0000256" key="2">
    <source>
        <dbReference type="ARBA" id="ARBA00012499"/>
    </source>
</evidence>
<dbReference type="PANTHER" id="PTHR10173">
    <property type="entry name" value="METHIONINE SULFOXIDE REDUCTASE"/>
    <property type="match status" value="1"/>
</dbReference>
<dbReference type="AlphaFoldDB" id="A0A4R7ETN6"/>
<reference evidence="8 9" key="1">
    <citation type="submission" date="2019-03" db="EMBL/GenBank/DDBJ databases">
        <title>Genomic Encyclopedia of Archaeal and Bacterial Type Strains, Phase II (KMG-II): from individual species to whole genera.</title>
        <authorList>
            <person name="Goeker M."/>
        </authorList>
    </citation>
    <scope>NUCLEOTIDE SEQUENCE [LARGE SCALE GENOMIC DNA]</scope>
    <source>
        <strain evidence="8 9">DSM 28213</strain>
    </source>
</reference>
<dbReference type="NCBIfam" id="TIGR00357">
    <property type="entry name" value="peptide-methionine (R)-S-oxide reductase MsrB"/>
    <property type="match status" value="1"/>
</dbReference>
<accession>A0A4R7ETN6</accession>
<dbReference type="EMBL" id="SOAG01000016">
    <property type="protein sequence ID" value="TDS57245.1"/>
    <property type="molecule type" value="Genomic_DNA"/>
</dbReference>
<dbReference type="FunFam" id="2.170.150.20:FF:000009">
    <property type="entry name" value="Peptide-methionine (R)-S-oxide reductase"/>
    <property type="match status" value="1"/>
</dbReference>
<dbReference type="PROSITE" id="PS51790">
    <property type="entry name" value="MSRB"/>
    <property type="match status" value="1"/>
</dbReference>
<dbReference type="GO" id="GO:0046872">
    <property type="term" value="F:metal ion binding"/>
    <property type="evidence" value="ECO:0007669"/>
    <property type="project" value="UniProtKB-KW"/>
</dbReference>
<keyword evidence="9" id="KW-1185">Reference proteome</keyword>
<dbReference type="GO" id="GO:0005737">
    <property type="term" value="C:cytoplasm"/>
    <property type="evidence" value="ECO:0007669"/>
    <property type="project" value="TreeGrafter"/>
</dbReference>
<evidence type="ECO:0000313" key="9">
    <source>
        <dbReference type="Proteomes" id="UP000295215"/>
    </source>
</evidence>
<dbReference type="Proteomes" id="UP000295215">
    <property type="component" value="Unassembled WGS sequence"/>
</dbReference>
<comment type="caution">
    <text evidence="8">The sequence shown here is derived from an EMBL/GenBank/DDBJ whole genome shotgun (WGS) entry which is preliminary data.</text>
</comment>
<organism evidence="8 9">
    <name type="scientific">Myroides indicus</name>
    <dbReference type="NCBI Taxonomy" id="1323422"/>
    <lineage>
        <taxon>Bacteria</taxon>
        <taxon>Pseudomonadati</taxon>
        <taxon>Bacteroidota</taxon>
        <taxon>Flavobacteriia</taxon>
        <taxon>Flavobacteriales</taxon>
        <taxon>Flavobacteriaceae</taxon>
        <taxon>Myroides</taxon>
    </lineage>
</organism>
<evidence type="ECO:0000313" key="8">
    <source>
        <dbReference type="EMBL" id="TDS57245.1"/>
    </source>
</evidence>
<dbReference type="GO" id="GO:0033743">
    <property type="term" value="F:peptide-methionine (R)-S-oxide reductase activity"/>
    <property type="evidence" value="ECO:0007669"/>
    <property type="project" value="UniProtKB-EC"/>
</dbReference>
<dbReference type="InterPro" id="IPR002579">
    <property type="entry name" value="Met_Sox_Rdtase_MsrB_dom"/>
</dbReference>
<evidence type="ECO:0000256" key="5">
    <source>
        <dbReference type="ARBA" id="ARBA00023002"/>
    </source>
</evidence>
<protein>
    <recommendedName>
        <fullName evidence="2">peptide-methionine (R)-S-oxide reductase</fullName>
        <ecNumber evidence="2">1.8.4.12</ecNumber>
    </recommendedName>
</protein>
<evidence type="ECO:0000256" key="6">
    <source>
        <dbReference type="ARBA" id="ARBA00048488"/>
    </source>
</evidence>
<comment type="catalytic activity">
    <reaction evidence="6">
        <text>L-methionyl-[protein] + [thioredoxin]-disulfide + H2O = L-methionyl-(R)-S-oxide-[protein] + [thioredoxin]-dithiol</text>
        <dbReference type="Rhea" id="RHEA:24164"/>
        <dbReference type="Rhea" id="RHEA-COMP:10698"/>
        <dbReference type="Rhea" id="RHEA-COMP:10700"/>
        <dbReference type="Rhea" id="RHEA-COMP:12313"/>
        <dbReference type="Rhea" id="RHEA-COMP:12314"/>
        <dbReference type="ChEBI" id="CHEBI:15377"/>
        <dbReference type="ChEBI" id="CHEBI:16044"/>
        <dbReference type="ChEBI" id="CHEBI:29950"/>
        <dbReference type="ChEBI" id="CHEBI:45764"/>
        <dbReference type="ChEBI" id="CHEBI:50058"/>
        <dbReference type="EC" id="1.8.4.12"/>
    </reaction>
</comment>
<dbReference type="SUPFAM" id="SSF51316">
    <property type="entry name" value="Mss4-like"/>
    <property type="match status" value="1"/>
</dbReference>
<dbReference type="GO" id="GO:0006979">
    <property type="term" value="P:response to oxidative stress"/>
    <property type="evidence" value="ECO:0007669"/>
    <property type="project" value="InterPro"/>
</dbReference>
<name>A0A4R7ETN6_9FLAO</name>
<keyword evidence="3" id="KW-0479">Metal-binding</keyword>
<keyword evidence="5" id="KW-0560">Oxidoreductase</keyword>
<sequence length="162" mass="18666">MYYIYTIFLFVALVSCKQHNPNYQKIADMKKDKHTTEEQWSQILTPKQYYVLRQKGTERPFTGEHNNNFNKGTYHCAACGQILFDSNTKFDAHCGWPSFDKAIEGSVEYIRDLSHGMIRTEVICSNCHSHLGHVFPDGPKETTGDRYCMNSISLKFIPANSK</sequence>
<dbReference type="EC" id="1.8.4.12" evidence="2"/>
<dbReference type="GO" id="GO:0030091">
    <property type="term" value="P:protein repair"/>
    <property type="evidence" value="ECO:0007669"/>
    <property type="project" value="InterPro"/>
</dbReference>
<dbReference type="PANTHER" id="PTHR10173:SF52">
    <property type="entry name" value="METHIONINE-R-SULFOXIDE REDUCTASE B1"/>
    <property type="match status" value="1"/>
</dbReference>
<comment type="cofactor">
    <cofactor evidence="1">
        <name>Zn(2+)</name>
        <dbReference type="ChEBI" id="CHEBI:29105"/>
    </cofactor>
</comment>
<gene>
    <name evidence="8" type="ORF">C8P70_11661</name>
</gene>